<dbReference type="Proteomes" id="UP000231019">
    <property type="component" value="Unassembled WGS sequence"/>
</dbReference>
<proteinExistence type="predicted"/>
<sequence>MGQWGQRMKRSIQKQKGFTLVELMVVIIIIGLLVAIALPNFAAAQDRARNASVKANGHALETIVNTYNIDNGRYPASIPEITGHDSYKTLENPFSGRKGVADASGQGAWRTNNDGDAASAPNALTTAYSDQAISQGLAIYVGLDATGNATTRFLGDGKQGTNNTVNYLIYTCDRSGKPIRGFILSPADLPSEAARDLQRAN</sequence>
<evidence type="ECO:0000256" key="4">
    <source>
        <dbReference type="ARBA" id="ARBA00022989"/>
    </source>
</evidence>
<evidence type="ECO:0000256" key="3">
    <source>
        <dbReference type="ARBA" id="ARBA00022692"/>
    </source>
</evidence>
<dbReference type="NCBIfam" id="TIGR02532">
    <property type="entry name" value="IV_pilin_GFxxxE"/>
    <property type="match status" value="1"/>
</dbReference>
<dbReference type="InterPro" id="IPR000983">
    <property type="entry name" value="Bac_GSPG_pilin"/>
</dbReference>
<dbReference type="SUPFAM" id="SSF54523">
    <property type="entry name" value="Pili subunits"/>
    <property type="match status" value="1"/>
</dbReference>
<organism evidence="7 8">
    <name type="scientific">bacterium (Candidatus Blackallbacteria) CG17_big_fil_post_rev_8_21_14_2_50_48_46</name>
    <dbReference type="NCBI Taxonomy" id="2014261"/>
    <lineage>
        <taxon>Bacteria</taxon>
        <taxon>Candidatus Blackallbacteria</taxon>
    </lineage>
</organism>
<dbReference type="PANTHER" id="PTHR30093">
    <property type="entry name" value="GENERAL SECRETION PATHWAY PROTEIN G"/>
    <property type="match status" value="1"/>
</dbReference>
<gene>
    <name evidence="7" type="ORF">COW36_16275</name>
</gene>
<dbReference type="InterPro" id="IPR045584">
    <property type="entry name" value="Pilin-like"/>
</dbReference>
<evidence type="ECO:0000256" key="2">
    <source>
        <dbReference type="ARBA" id="ARBA00022481"/>
    </source>
</evidence>
<comment type="subcellular location">
    <subcellularLocation>
        <location evidence="1">Membrane</location>
        <topology evidence="1">Single-pass membrane protein</topology>
    </subcellularLocation>
</comment>
<name>A0A2M7G1U1_9BACT</name>
<keyword evidence="5 6" id="KW-0472">Membrane</keyword>
<evidence type="ECO:0000313" key="7">
    <source>
        <dbReference type="EMBL" id="PIW15692.1"/>
    </source>
</evidence>
<feature type="transmembrane region" description="Helical" evidence="6">
    <location>
        <begin position="20"/>
        <end position="42"/>
    </location>
</feature>
<dbReference type="PROSITE" id="PS00409">
    <property type="entry name" value="PROKAR_NTER_METHYL"/>
    <property type="match status" value="1"/>
</dbReference>
<evidence type="ECO:0000256" key="1">
    <source>
        <dbReference type="ARBA" id="ARBA00004167"/>
    </source>
</evidence>
<dbReference type="InterPro" id="IPR012902">
    <property type="entry name" value="N_methyl_site"/>
</dbReference>
<evidence type="ECO:0000256" key="5">
    <source>
        <dbReference type="ARBA" id="ARBA00023136"/>
    </source>
</evidence>
<protein>
    <recommendedName>
        <fullName evidence="9">Type II secretion system protein GspG C-terminal domain-containing protein</fullName>
    </recommendedName>
</protein>
<dbReference type="EMBL" id="PFFQ01000047">
    <property type="protein sequence ID" value="PIW15692.1"/>
    <property type="molecule type" value="Genomic_DNA"/>
</dbReference>
<evidence type="ECO:0000256" key="6">
    <source>
        <dbReference type="SAM" id="Phobius"/>
    </source>
</evidence>
<evidence type="ECO:0008006" key="9">
    <source>
        <dbReference type="Google" id="ProtNLM"/>
    </source>
</evidence>
<dbReference type="GO" id="GO:0015628">
    <property type="term" value="P:protein secretion by the type II secretion system"/>
    <property type="evidence" value="ECO:0007669"/>
    <property type="project" value="InterPro"/>
</dbReference>
<dbReference type="AlphaFoldDB" id="A0A2M7G1U1"/>
<dbReference type="GO" id="GO:0015627">
    <property type="term" value="C:type II protein secretion system complex"/>
    <property type="evidence" value="ECO:0007669"/>
    <property type="project" value="InterPro"/>
</dbReference>
<evidence type="ECO:0000313" key="8">
    <source>
        <dbReference type="Proteomes" id="UP000231019"/>
    </source>
</evidence>
<dbReference type="GO" id="GO:0016020">
    <property type="term" value="C:membrane"/>
    <property type="evidence" value="ECO:0007669"/>
    <property type="project" value="UniProtKB-SubCell"/>
</dbReference>
<dbReference type="PANTHER" id="PTHR30093:SF44">
    <property type="entry name" value="TYPE II SECRETION SYSTEM CORE PROTEIN G"/>
    <property type="match status" value="1"/>
</dbReference>
<reference evidence="7 8" key="1">
    <citation type="submission" date="2017-09" db="EMBL/GenBank/DDBJ databases">
        <title>Depth-based differentiation of microbial function through sediment-hosted aquifers and enrichment of novel symbionts in the deep terrestrial subsurface.</title>
        <authorList>
            <person name="Probst A.J."/>
            <person name="Ladd B."/>
            <person name="Jarett J.K."/>
            <person name="Geller-Mcgrath D.E."/>
            <person name="Sieber C.M."/>
            <person name="Emerson J.B."/>
            <person name="Anantharaman K."/>
            <person name="Thomas B.C."/>
            <person name="Malmstrom R."/>
            <person name="Stieglmeier M."/>
            <person name="Klingl A."/>
            <person name="Woyke T."/>
            <person name="Ryan C.M."/>
            <person name="Banfield J.F."/>
        </authorList>
    </citation>
    <scope>NUCLEOTIDE SEQUENCE [LARGE SCALE GENOMIC DNA]</scope>
    <source>
        <strain evidence="7">CG17_big_fil_post_rev_8_21_14_2_50_48_46</strain>
    </source>
</reference>
<comment type="caution">
    <text evidence="7">The sequence shown here is derived from an EMBL/GenBank/DDBJ whole genome shotgun (WGS) entry which is preliminary data.</text>
</comment>
<dbReference type="Gene3D" id="3.30.700.10">
    <property type="entry name" value="Glycoprotein, Type 4 Pilin"/>
    <property type="match status" value="1"/>
</dbReference>
<keyword evidence="4 6" id="KW-1133">Transmembrane helix</keyword>
<dbReference type="PRINTS" id="PR00813">
    <property type="entry name" value="BCTERIALGSPG"/>
</dbReference>
<keyword evidence="2" id="KW-0488">Methylation</keyword>
<keyword evidence="3 6" id="KW-0812">Transmembrane</keyword>
<dbReference type="Pfam" id="PF07963">
    <property type="entry name" value="N_methyl"/>
    <property type="match status" value="1"/>
</dbReference>
<accession>A0A2M7G1U1</accession>